<evidence type="ECO:0000256" key="5">
    <source>
        <dbReference type="ARBA" id="ARBA00023204"/>
    </source>
</evidence>
<dbReference type="CDD" id="cd00056">
    <property type="entry name" value="ENDO3c"/>
    <property type="match status" value="1"/>
</dbReference>
<dbReference type="AlphaFoldDB" id="A0A0G1U138"/>
<dbReference type="PANTHER" id="PTHR43003:SF5">
    <property type="entry name" value="DNA-3-METHYLADENINE GLYCOSYLASE"/>
    <property type="match status" value="1"/>
</dbReference>
<evidence type="ECO:0000313" key="7">
    <source>
        <dbReference type="EMBL" id="KKU87766.1"/>
    </source>
</evidence>
<dbReference type="GO" id="GO:0032131">
    <property type="term" value="F:alkylated DNA binding"/>
    <property type="evidence" value="ECO:0007669"/>
    <property type="project" value="TreeGrafter"/>
</dbReference>
<dbReference type="GO" id="GO:0032993">
    <property type="term" value="C:protein-DNA complex"/>
    <property type="evidence" value="ECO:0007669"/>
    <property type="project" value="TreeGrafter"/>
</dbReference>
<comment type="similarity">
    <text evidence="2">Belongs to the alkylbase DNA glycosidase AlkA family.</text>
</comment>
<dbReference type="FunFam" id="1.10.340.30:FF:000004">
    <property type="entry name" value="DNA-3-methyladenine glycosylase II"/>
    <property type="match status" value="1"/>
</dbReference>
<dbReference type="PATRIC" id="fig|1618445.3.peg.652"/>
<dbReference type="EC" id="3.2.2.21" evidence="3"/>
<dbReference type="InterPro" id="IPR051912">
    <property type="entry name" value="Alkylbase_DNA_Glycosylase/TA"/>
</dbReference>
<evidence type="ECO:0000256" key="2">
    <source>
        <dbReference type="ARBA" id="ARBA00010817"/>
    </source>
</evidence>
<dbReference type="GO" id="GO:0043916">
    <property type="term" value="F:DNA-7-methylguanine glycosylase activity"/>
    <property type="evidence" value="ECO:0007669"/>
    <property type="project" value="TreeGrafter"/>
</dbReference>
<comment type="catalytic activity">
    <reaction evidence="1">
        <text>Hydrolysis of alkylated DNA, releasing 3-methyladenine, 3-methylguanine, 7-methylguanine and 7-methyladenine.</text>
        <dbReference type="EC" id="3.2.2.21"/>
    </reaction>
</comment>
<evidence type="ECO:0000256" key="1">
    <source>
        <dbReference type="ARBA" id="ARBA00000086"/>
    </source>
</evidence>
<dbReference type="Gene3D" id="1.10.340.30">
    <property type="entry name" value="Hypothetical protein, domain 2"/>
    <property type="match status" value="1"/>
</dbReference>
<dbReference type="Proteomes" id="UP000034739">
    <property type="component" value="Unassembled WGS sequence"/>
</dbReference>
<dbReference type="Gene3D" id="1.10.1670.40">
    <property type="match status" value="1"/>
</dbReference>
<dbReference type="InterPro" id="IPR011257">
    <property type="entry name" value="DNA_glycosylase"/>
</dbReference>
<keyword evidence="5" id="KW-0234">DNA repair</keyword>
<dbReference type="SMART" id="SM00478">
    <property type="entry name" value="ENDO3c"/>
    <property type="match status" value="1"/>
</dbReference>
<gene>
    <name evidence="7" type="ORF">UY16_C0019G0027</name>
</gene>
<accession>A0A0G1U138</accession>
<protein>
    <recommendedName>
        <fullName evidence="3">DNA-3-methyladenine glycosylase II</fullName>
        <ecNumber evidence="3">3.2.2.21</ecNumber>
    </recommendedName>
</protein>
<dbReference type="SUPFAM" id="SSF48150">
    <property type="entry name" value="DNA-glycosylase"/>
    <property type="match status" value="1"/>
</dbReference>
<comment type="caution">
    <text evidence="7">The sequence shown here is derived from an EMBL/GenBank/DDBJ whole genome shotgun (WGS) entry which is preliminary data.</text>
</comment>
<sequence>MDNRVIAHFKKADPVLARLLQQLPDTSGLTPTTTTDYFSDLVETIICQQLSDKAGATIFGRVQNLFPKKRITAKYLLKISDERLRSVGPSQSKVRYIKGLAKSVTEKAIDLEAVSNMGDEEVITELTKLKGIGPWTAEMFLMFALGRKDVFSHGDLGLRNAIKKLYGFKKEPSKNQIEKLTRKWSPYRTYACRILWKSLELPDIVKK</sequence>
<dbReference type="GO" id="GO:0005737">
    <property type="term" value="C:cytoplasm"/>
    <property type="evidence" value="ECO:0007669"/>
    <property type="project" value="TreeGrafter"/>
</dbReference>
<dbReference type="GO" id="GO:0006285">
    <property type="term" value="P:base-excision repair, AP site formation"/>
    <property type="evidence" value="ECO:0007669"/>
    <property type="project" value="TreeGrafter"/>
</dbReference>
<organism evidence="7 8">
    <name type="scientific">Candidatus Gottesmanbacteria bacterium GW2011_GWA2_47_9</name>
    <dbReference type="NCBI Taxonomy" id="1618445"/>
    <lineage>
        <taxon>Bacteria</taxon>
        <taxon>Candidatus Gottesmaniibacteriota</taxon>
    </lineage>
</organism>
<name>A0A0G1U138_9BACT</name>
<feature type="domain" description="HhH-GPD" evidence="6">
    <location>
        <begin position="46"/>
        <end position="200"/>
    </location>
</feature>
<proteinExistence type="inferred from homology"/>
<evidence type="ECO:0000313" key="8">
    <source>
        <dbReference type="Proteomes" id="UP000034739"/>
    </source>
</evidence>
<evidence type="ECO:0000256" key="4">
    <source>
        <dbReference type="ARBA" id="ARBA00022763"/>
    </source>
</evidence>
<dbReference type="PANTHER" id="PTHR43003">
    <property type="entry name" value="DNA-3-METHYLADENINE GLYCOSYLASE"/>
    <property type="match status" value="1"/>
</dbReference>
<dbReference type="Pfam" id="PF00730">
    <property type="entry name" value="HhH-GPD"/>
    <property type="match status" value="1"/>
</dbReference>
<evidence type="ECO:0000256" key="3">
    <source>
        <dbReference type="ARBA" id="ARBA00012000"/>
    </source>
</evidence>
<keyword evidence="4" id="KW-0227">DNA damage</keyword>
<dbReference type="GO" id="GO:0008725">
    <property type="term" value="F:DNA-3-methyladenine glycosylase activity"/>
    <property type="evidence" value="ECO:0007669"/>
    <property type="project" value="TreeGrafter"/>
</dbReference>
<evidence type="ECO:0000259" key="6">
    <source>
        <dbReference type="SMART" id="SM00478"/>
    </source>
</evidence>
<dbReference type="InterPro" id="IPR003265">
    <property type="entry name" value="HhH-GPD_domain"/>
</dbReference>
<reference evidence="7 8" key="1">
    <citation type="journal article" date="2015" name="Nature">
        <title>rRNA introns, odd ribosomes, and small enigmatic genomes across a large radiation of phyla.</title>
        <authorList>
            <person name="Brown C.T."/>
            <person name="Hug L.A."/>
            <person name="Thomas B.C."/>
            <person name="Sharon I."/>
            <person name="Castelle C.J."/>
            <person name="Singh A."/>
            <person name="Wilkins M.J."/>
            <person name="Williams K.H."/>
            <person name="Banfield J.F."/>
        </authorList>
    </citation>
    <scope>NUCLEOTIDE SEQUENCE [LARGE SCALE GENOMIC DNA]</scope>
</reference>
<dbReference type="EMBL" id="LCOY01000019">
    <property type="protein sequence ID" value="KKU87766.1"/>
    <property type="molecule type" value="Genomic_DNA"/>
</dbReference>
<dbReference type="GO" id="GO:0006307">
    <property type="term" value="P:DNA alkylation repair"/>
    <property type="evidence" value="ECO:0007669"/>
    <property type="project" value="TreeGrafter"/>
</dbReference>